<sequence>MCGQVMPAMKRLDQVIPVHSSKWGWPLTERLLYKYVLRKLRDTSYTFDIGLNSVIHSENLSSATHSEAYPKNSLSTTHSEVHPENSSFVTYFEIQNEMITLNEKNISSITWYSW</sequence>
<dbReference type="EMBL" id="BEXD01003823">
    <property type="protein sequence ID" value="GBC02323.1"/>
    <property type="molecule type" value="Genomic_DNA"/>
</dbReference>
<reference evidence="1 2" key="1">
    <citation type="submission" date="2017-11" db="EMBL/GenBank/DDBJ databases">
        <title>The genome of Rhizophagus clarus HR1 reveals common genetic basis of auxotrophy among arbuscular mycorrhizal fungi.</title>
        <authorList>
            <person name="Kobayashi Y."/>
        </authorList>
    </citation>
    <scope>NUCLEOTIDE SEQUENCE [LARGE SCALE GENOMIC DNA]</scope>
    <source>
        <strain evidence="1 2">HR1</strain>
    </source>
</reference>
<comment type="caution">
    <text evidence="1">The sequence shown here is derived from an EMBL/GenBank/DDBJ whole genome shotgun (WGS) entry which is preliminary data.</text>
</comment>
<keyword evidence="2" id="KW-1185">Reference proteome</keyword>
<dbReference type="Proteomes" id="UP000247702">
    <property type="component" value="Unassembled WGS sequence"/>
</dbReference>
<name>A0A2Z6RN19_9GLOM</name>
<accession>A0A2Z6RN19</accession>
<evidence type="ECO:0000313" key="2">
    <source>
        <dbReference type="Proteomes" id="UP000247702"/>
    </source>
</evidence>
<evidence type="ECO:0000313" key="1">
    <source>
        <dbReference type="EMBL" id="GBC02323.1"/>
    </source>
</evidence>
<proteinExistence type="predicted"/>
<dbReference type="AlphaFoldDB" id="A0A2Z6RN19"/>
<gene>
    <name evidence="1" type="ORF">RclHR1_04570010</name>
</gene>
<protein>
    <submittedName>
        <fullName evidence="1">Uncharacterized protein</fullName>
    </submittedName>
</protein>
<organism evidence="1 2">
    <name type="scientific">Rhizophagus clarus</name>
    <dbReference type="NCBI Taxonomy" id="94130"/>
    <lineage>
        <taxon>Eukaryota</taxon>
        <taxon>Fungi</taxon>
        <taxon>Fungi incertae sedis</taxon>
        <taxon>Mucoromycota</taxon>
        <taxon>Glomeromycotina</taxon>
        <taxon>Glomeromycetes</taxon>
        <taxon>Glomerales</taxon>
        <taxon>Glomeraceae</taxon>
        <taxon>Rhizophagus</taxon>
    </lineage>
</organism>